<dbReference type="EMBL" id="CM042009">
    <property type="protein sequence ID" value="KAI3789736.1"/>
    <property type="molecule type" value="Genomic_DNA"/>
</dbReference>
<reference evidence="1 2" key="2">
    <citation type="journal article" date="2022" name="Mol. Ecol. Resour.">
        <title>The genomes of chicory, endive, great burdock and yacon provide insights into Asteraceae paleo-polyploidization history and plant inulin production.</title>
        <authorList>
            <person name="Fan W."/>
            <person name="Wang S."/>
            <person name="Wang H."/>
            <person name="Wang A."/>
            <person name="Jiang F."/>
            <person name="Liu H."/>
            <person name="Zhao H."/>
            <person name="Xu D."/>
            <person name="Zhang Y."/>
        </authorList>
    </citation>
    <scope>NUCLEOTIDE SEQUENCE [LARGE SCALE GENOMIC DNA]</scope>
    <source>
        <strain evidence="2">cv. Punajuju</strain>
        <tissue evidence="1">Leaves</tissue>
    </source>
</reference>
<evidence type="ECO:0000313" key="1">
    <source>
        <dbReference type="EMBL" id="KAI3789736.1"/>
    </source>
</evidence>
<protein>
    <submittedName>
        <fullName evidence="1">Uncharacterized protein</fullName>
    </submittedName>
</protein>
<evidence type="ECO:0000313" key="2">
    <source>
        <dbReference type="Proteomes" id="UP001055811"/>
    </source>
</evidence>
<reference evidence="2" key="1">
    <citation type="journal article" date="2022" name="Mol. Ecol. Resour.">
        <title>The genomes of chicory, endive, great burdock and yacon provide insights into Asteraceae palaeo-polyploidization history and plant inulin production.</title>
        <authorList>
            <person name="Fan W."/>
            <person name="Wang S."/>
            <person name="Wang H."/>
            <person name="Wang A."/>
            <person name="Jiang F."/>
            <person name="Liu H."/>
            <person name="Zhao H."/>
            <person name="Xu D."/>
            <person name="Zhang Y."/>
        </authorList>
    </citation>
    <scope>NUCLEOTIDE SEQUENCE [LARGE SCALE GENOMIC DNA]</scope>
    <source>
        <strain evidence="2">cv. Punajuju</strain>
    </source>
</reference>
<sequence length="98" mass="10538">MTEADPPGACAPKKGGELPEVTGDEVVTGGREDMPDKVVQPEVPDEAKKSCVDGLQGLKIDDKEGNVEIKGKKSESDEKLDEDEEDDERVPVLTEVCI</sequence>
<organism evidence="1 2">
    <name type="scientific">Cichorium intybus</name>
    <name type="common">Chicory</name>
    <dbReference type="NCBI Taxonomy" id="13427"/>
    <lineage>
        <taxon>Eukaryota</taxon>
        <taxon>Viridiplantae</taxon>
        <taxon>Streptophyta</taxon>
        <taxon>Embryophyta</taxon>
        <taxon>Tracheophyta</taxon>
        <taxon>Spermatophyta</taxon>
        <taxon>Magnoliopsida</taxon>
        <taxon>eudicotyledons</taxon>
        <taxon>Gunneridae</taxon>
        <taxon>Pentapetalae</taxon>
        <taxon>asterids</taxon>
        <taxon>campanulids</taxon>
        <taxon>Asterales</taxon>
        <taxon>Asteraceae</taxon>
        <taxon>Cichorioideae</taxon>
        <taxon>Cichorieae</taxon>
        <taxon>Cichoriinae</taxon>
        <taxon>Cichorium</taxon>
    </lineage>
</organism>
<dbReference type="Proteomes" id="UP001055811">
    <property type="component" value="Linkage Group LG01"/>
</dbReference>
<name>A0ACB9H334_CICIN</name>
<accession>A0ACB9H334</accession>
<gene>
    <name evidence="1" type="ORF">L2E82_02539</name>
</gene>
<keyword evidence="2" id="KW-1185">Reference proteome</keyword>
<comment type="caution">
    <text evidence="1">The sequence shown here is derived from an EMBL/GenBank/DDBJ whole genome shotgun (WGS) entry which is preliminary data.</text>
</comment>
<proteinExistence type="predicted"/>